<name>A0A7U4E833_RUNSL</name>
<organism evidence="1 2">
    <name type="scientific">Runella slithyformis (strain ATCC 29530 / DSM 19594 / LMG 11500 / NCIMB 11436 / LSU 4)</name>
    <dbReference type="NCBI Taxonomy" id="761193"/>
    <lineage>
        <taxon>Bacteria</taxon>
        <taxon>Pseudomonadati</taxon>
        <taxon>Bacteroidota</taxon>
        <taxon>Cytophagia</taxon>
        <taxon>Cytophagales</taxon>
        <taxon>Spirosomataceae</taxon>
        <taxon>Runella</taxon>
    </lineage>
</organism>
<evidence type="ECO:0000313" key="2">
    <source>
        <dbReference type="Proteomes" id="UP000000493"/>
    </source>
</evidence>
<gene>
    <name evidence="1" type="ordered locus">Runsl_4705</name>
</gene>
<proteinExistence type="predicted"/>
<reference evidence="2" key="1">
    <citation type="submission" date="2011-06" db="EMBL/GenBank/DDBJ databases">
        <title>The complete genome of chromosome of Runella slithyformis DSM 19594.</title>
        <authorList>
            <consortium name="US DOE Joint Genome Institute (JGI-PGF)"/>
            <person name="Lucas S."/>
            <person name="Han J."/>
            <person name="Lapidus A."/>
            <person name="Bruce D."/>
            <person name="Goodwin L."/>
            <person name="Pitluck S."/>
            <person name="Peters L."/>
            <person name="Kyrpides N."/>
            <person name="Mavromatis K."/>
            <person name="Ivanova N."/>
            <person name="Ovchinnikova G."/>
            <person name="Zhang X."/>
            <person name="Misra M."/>
            <person name="Detter J.C."/>
            <person name="Tapia R."/>
            <person name="Han C."/>
            <person name="Land M."/>
            <person name="Hauser L."/>
            <person name="Markowitz V."/>
            <person name="Cheng J.-F."/>
            <person name="Hugenholtz P."/>
            <person name="Woyke T."/>
            <person name="Wu D."/>
            <person name="Tindall B."/>
            <person name="Faehrich R."/>
            <person name="Brambilla E."/>
            <person name="Klenk H.-P."/>
            <person name="Eisen J.A."/>
        </authorList>
    </citation>
    <scope>NUCLEOTIDE SEQUENCE [LARGE SCALE GENOMIC DNA]</scope>
    <source>
        <strain evidence="2">ATCC 29530 / DSM 19594 / LMG 11500 / NCIMB 11436 / LSU 4</strain>
    </source>
</reference>
<dbReference type="KEGG" id="rsi:Runsl_4705"/>
<reference evidence="1 2" key="2">
    <citation type="journal article" date="2012" name="Stand. Genomic Sci.">
        <title>Complete genome sequence of the aquatic bacterium Runella slithyformis type strain (LSU 4(T)).</title>
        <authorList>
            <person name="Copeland A."/>
            <person name="Zhang X."/>
            <person name="Misra M."/>
            <person name="Lapidus A."/>
            <person name="Nolan M."/>
            <person name="Lucas S."/>
            <person name="Deshpande S."/>
            <person name="Cheng J.F."/>
            <person name="Tapia R."/>
            <person name="Goodwin L.A."/>
            <person name="Pitluck S."/>
            <person name="Liolios K."/>
            <person name="Pagani I."/>
            <person name="Ivanova N."/>
            <person name="Mikhailova N."/>
            <person name="Pati A."/>
            <person name="Chen A."/>
            <person name="Palaniappan K."/>
            <person name="Land M."/>
            <person name="Hauser L."/>
            <person name="Pan C."/>
            <person name="Jeffries C.D."/>
            <person name="Detter J.C."/>
            <person name="Brambilla E.M."/>
            <person name="Rohde M."/>
            <person name="Djao O.D."/>
            <person name="Goker M."/>
            <person name="Sikorski J."/>
            <person name="Tindall B.J."/>
            <person name="Woyke T."/>
            <person name="Bristow J."/>
            <person name="Eisen J.A."/>
            <person name="Markowitz V."/>
            <person name="Hugenholtz P."/>
            <person name="Kyrpides N.C."/>
            <person name="Klenk H.P."/>
            <person name="Mavromatis K."/>
        </authorList>
    </citation>
    <scope>NUCLEOTIDE SEQUENCE [LARGE SCALE GENOMIC DNA]</scope>
    <source>
        <strain evidence="2">ATCC 29530 / DSM 19594 / LMG 11500 / NCIMB 11436 / LSU 4</strain>
    </source>
</reference>
<protein>
    <submittedName>
        <fullName evidence="1">Uncharacterized protein</fullName>
    </submittedName>
</protein>
<dbReference type="AlphaFoldDB" id="A0A7U4E833"/>
<keyword evidence="2" id="KW-1185">Reference proteome</keyword>
<dbReference type="EMBL" id="CP002859">
    <property type="protein sequence ID" value="AEI51024.1"/>
    <property type="molecule type" value="Genomic_DNA"/>
</dbReference>
<accession>A0A7U4E833</accession>
<dbReference type="Proteomes" id="UP000000493">
    <property type="component" value="Chromosome"/>
</dbReference>
<sequence length="49" mass="5997">MDKYTLMSSKNHKYFSKIYQTVRHWGLVKYNFRLENRLFSTYGLILTGF</sequence>
<evidence type="ECO:0000313" key="1">
    <source>
        <dbReference type="EMBL" id="AEI51024.1"/>
    </source>
</evidence>